<protein>
    <recommendedName>
        <fullName evidence="7">Transcriptional activator HAP2</fullName>
    </recommendedName>
</protein>
<dbReference type="GO" id="GO:0003700">
    <property type="term" value="F:DNA-binding transcription factor activity"/>
    <property type="evidence" value="ECO:0007669"/>
    <property type="project" value="UniProtKB-UniRule"/>
</dbReference>
<dbReference type="PRINTS" id="PR00616">
    <property type="entry name" value="CCAATSUBUNTB"/>
</dbReference>
<reference evidence="9 10" key="1">
    <citation type="journal article" date="2019" name="Sci. Rep.">
        <title>Comparative genomics of chytrid fungi reveal insights into the obligate biotrophic and pathogenic lifestyle of Synchytrium endobioticum.</title>
        <authorList>
            <person name="van de Vossenberg B.T.L.H."/>
            <person name="Warris S."/>
            <person name="Nguyen H.D.T."/>
            <person name="van Gent-Pelzer M.P.E."/>
            <person name="Joly D.L."/>
            <person name="van de Geest H.C."/>
            <person name="Bonants P.J.M."/>
            <person name="Smith D.S."/>
            <person name="Levesque C.A."/>
            <person name="van der Lee T.A.J."/>
        </authorList>
    </citation>
    <scope>NUCLEOTIDE SEQUENCE [LARGE SCALE GENOMIC DNA]</scope>
    <source>
        <strain evidence="9 10">JEL517</strain>
    </source>
</reference>
<gene>
    <name evidence="9" type="ORF">SmJEL517_g00342</name>
</gene>
<dbReference type="RefSeq" id="XP_031028069.1">
    <property type="nucleotide sequence ID" value="XM_031166272.1"/>
</dbReference>
<feature type="compositionally biased region" description="Low complexity" evidence="8">
    <location>
        <begin position="48"/>
        <end position="63"/>
    </location>
</feature>
<evidence type="ECO:0000313" key="10">
    <source>
        <dbReference type="Proteomes" id="UP000319731"/>
    </source>
</evidence>
<feature type="region of interest" description="Disordered" evidence="8">
    <location>
        <begin position="1"/>
        <end position="92"/>
    </location>
</feature>
<sequence>MEGIEGPQSQSLVEYYGTQHQNSIQNQPQMQAAFNNLNNMNSFRVPTQPNNNEHQQHQQPQEQQPDDEELHEQQQEQEEEQQPVAEEPLYVNAKQYHRILKRREARAKLEAEIKHAKAKKPYLHESRHKHAVRRPRGAGGRFLTASEVAALDYQKRESAELADLQREKAAENGGAPADASGSVSDAPPHGDSIQGGSSERGTDGI</sequence>
<evidence type="ECO:0000256" key="3">
    <source>
        <dbReference type="ARBA" id="ARBA00023125"/>
    </source>
</evidence>
<dbReference type="PANTHER" id="PTHR12632">
    <property type="entry name" value="TRANSCRIPTION FACTOR NF-Y ALPHA-RELATED"/>
    <property type="match status" value="1"/>
</dbReference>
<evidence type="ECO:0000256" key="8">
    <source>
        <dbReference type="SAM" id="MobiDB-lite"/>
    </source>
</evidence>
<comment type="subunit">
    <text evidence="7">Heterotrimer.</text>
</comment>
<evidence type="ECO:0000256" key="5">
    <source>
        <dbReference type="ARBA" id="ARBA00023163"/>
    </source>
</evidence>
<evidence type="ECO:0000313" key="9">
    <source>
        <dbReference type="EMBL" id="TPX38355.1"/>
    </source>
</evidence>
<dbReference type="PROSITE" id="PS51152">
    <property type="entry name" value="NFYA_HAP2_2"/>
    <property type="match status" value="1"/>
</dbReference>
<dbReference type="SMART" id="SM00521">
    <property type="entry name" value="CBF"/>
    <property type="match status" value="1"/>
</dbReference>
<dbReference type="EMBL" id="QEAO01000001">
    <property type="protein sequence ID" value="TPX38355.1"/>
    <property type="molecule type" value="Genomic_DNA"/>
</dbReference>
<dbReference type="OrthoDB" id="1097733at2759"/>
<feature type="region of interest" description="Disordered" evidence="8">
    <location>
        <begin position="118"/>
        <end position="142"/>
    </location>
</feature>
<keyword evidence="5 7" id="KW-0804">Transcription</keyword>
<dbReference type="GeneID" id="42001569"/>
<accession>A0A507CKC2</accession>
<dbReference type="STRING" id="1806994.A0A507CKC2"/>
<feature type="compositionally biased region" description="Acidic residues" evidence="8">
    <location>
        <begin position="64"/>
        <end position="81"/>
    </location>
</feature>
<dbReference type="AlphaFoldDB" id="A0A507CKC2"/>
<evidence type="ECO:0000256" key="7">
    <source>
        <dbReference type="RuleBase" id="RU367155"/>
    </source>
</evidence>
<comment type="function">
    <text evidence="7">Component of the sequence-specific heterotrimeric transcription factor (NF-Y) which specifically recognizes a 5'-CCAAT-3' box motif found in the promoters of its target genes.</text>
</comment>
<dbReference type="GO" id="GO:0003677">
    <property type="term" value="F:DNA binding"/>
    <property type="evidence" value="ECO:0007669"/>
    <property type="project" value="UniProtKB-KW"/>
</dbReference>
<dbReference type="InterPro" id="IPR001289">
    <property type="entry name" value="NFYA"/>
</dbReference>
<organism evidence="9 10">
    <name type="scientific">Synchytrium microbalum</name>
    <dbReference type="NCBI Taxonomy" id="1806994"/>
    <lineage>
        <taxon>Eukaryota</taxon>
        <taxon>Fungi</taxon>
        <taxon>Fungi incertae sedis</taxon>
        <taxon>Chytridiomycota</taxon>
        <taxon>Chytridiomycota incertae sedis</taxon>
        <taxon>Chytridiomycetes</taxon>
        <taxon>Synchytriales</taxon>
        <taxon>Synchytriaceae</taxon>
        <taxon>Synchytrium</taxon>
    </lineage>
</organism>
<name>A0A507CKC2_9FUNG</name>
<feature type="compositionally biased region" description="Polar residues" evidence="8">
    <location>
        <begin position="7"/>
        <end position="47"/>
    </location>
</feature>
<feature type="compositionally biased region" description="Basic residues" evidence="8">
    <location>
        <begin position="118"/>
        <end position="136"/>
    </location>
</feature>
<keyword evidence="4" id="KW-0010">Activator</keyword>
<evidence type="ECO:0000256" key="2">
    <source>
        <dbReference type="ARBA" id="ARBA00023015"/>
    </source>
</evidence>
<proteinExistence type="inferred from homology"/>
<dbReference type="GO" id="GO:0016602">
    <property type="term" value="C:CCAAT-binding factor complex"/>
    <property type="evidence" value="ECO:0007669"/>
    <property type="project" value="InterPro"/>
</dbReference>
<dbReference type="Proteomes" id="UP000319731">
    <property type="component" value="Unassembled WGS sequence"/>
</dbReference>
<feature type="region of interest" description="Disordered" evidence="8">
    <location>
        <begin position="162"/>
        <end position="205"/>
    </location>
</feature>
<evidence type="ECO:0000256" key="1">
    <source>
        <dbReference type="ARBA" id="ARBA00004123"/>
    </source>
</evidence>
<dbReference type="PROSITE" id="PS00686">
    <property type="entry name" value="NFYA_HAP2_1"/>
    <property type="match status" value="1"/>
</dbReference>
<keyword evidence="10" id="KW-1185">Reference proteome</keyword>
<comment type="similarity">
    <text evidence="7">Belongs to the NFYA/HAP2 subunit family.</text>
</comment>
<keyword evidence="2 7" id="KW-0805">Transcription regulation</keyword>
<comment type="subcellular location">
    <subcellularLocation>
        <location evidence="1 7">Nucleus</location>
    </subcellularLocation>
</comment>
<dbReference type="Pfam" id="PF02045">
    <property type="entry name" value="CBFB_NFYA"/>
    <property type="match status" value="1"/>
</dbReference>
<dbReference type="Gene3D" id="6.10.250.2430">
    <property type="match status" value="1"/>
</dbReference>
<keyword evidence="3 7" id="KW-0238">DNA-binding</keyword>
<evidence type="ECO:0000256" key="6">
    <source>
        <dbReference type="ARBA" id="ARBA00023242"/>
    </source>
</evidence>
<keyword evidence="6 7" id="KW-0539">Nucleus</keyword>
<dbReference type="InterPro" id="IPR018362">
    <property type="entry name" value="CCAAT-binding_factor_CS"/>
</dbReference>
<evidence type="ECO:0000256" key="4">
    <source>
        <dbReference type="ARBA" id="ARBA00023159"/>
    </source>
</evidence>
<comment type="caution">
    <text evidence="9">The sequence shown here is derived from an EMBL/GenBank/DDBJ whole genome shotgun (WGS) entry which is preliminary data.</text>
</comment>